<dbReference type="EMBL" id="QSKF01000017">
    <property type="protein sequence ID" value="RHE37048.1"/>
    <property type="molecule type" value="Genomic_DNA"/>
</dbReference>
<gene>
    <name evidence="2" type="ORF">DW740_16005</name>
</gene>
<dbReference type="AlphaFoldDB" id="A0A414J0Q5"/>
<evidence type="ECO:0000256" key="1">
    <source>
        <dbReference type="SAM" id="SignalP"/>
    </source>
</evidence>
<protein>
    <submittedName>
        <fullName evidence="2">Extracellular solute-binding protein</fullName>
    </submittedName>
</protein>
<dbReference type="Gene3D" id="3.40.190.10">
    <property type="entry name" value="Periplasmic binding protein-like II"/>
    <property type="match status" value="1"/>
</dbReference>
<dbReference type="InterPro" id="IPR050490">
    <property type="entry name" value="Bact_solute-bd_prot1"/>
</dbReference>
<dbReference type="PANTHER" id="PTHR43649:SF12">
    <property type="entry name" value="DIACETYLCHITOBIOSE BINDING PROTEIN DASA"/>
    <property type="match status" value="1"/>
</dbReference>
<keyword evidence="1" id="KW-0732">Signal</keyword>
<sequence>MKQKKIIAVLTGGALLAGLLTGCGAESGIGKSEEPVNLTVWTYYNGEQLDAFNALVDSFNESVGKEKNIVVESSSQGSVNDLESNVMDAAEEKVGAADMPNIFSAYADTAYKLDQAGQVVDLSDYLTDEEKSEYIDAYLKEGDFSGDGSIKIFPVAKSTELLFLNKTDWDRFAEATGADESDLETVEGLVETAEKYYNWTDEQTEEPDDGKALFGRDAMANYMFVGARQLGGNLFEVKDGKMTLNFDKEIVRKLWDNYYVPYVKGYFAASGRFRSDDIKTGNILAYVGSASSATFFPTQVMTSDTESHDIELEVLAPPEFEGGKKVAVQQGAGMVVTKCSDEEIKASVEFLKYITEPENNTSFSIGSGYLPVTKKANDMIEIRKSGTDLSKSMDKVLTKAVETVNNNELYTTPAFEGGQDARSVLEYSMSDLADADRKAVQERIDAGQTMEEATEEFLTEEYFDRWYEDTLTKLQTYEG</sequence>
<feature type="chain" id="PRO_5019039889" evidence="1">
    <location>
        <begin position="26"/>
        <end position="479"/>
    </location>
</feature>
<dbReference type="InterPro" id="IPR006059">
    <property type="entry name" value="SBP"/>
</dbReference>
<dbReference type="RefSeq" id="WP_118050677.1">
    <property type="nucleotide sequence ID" value="NZ_CABJFK010000017.1"/>
</dbReference>
<dbReference type="PROSITE" id="PS51257">
    <property type="entry name" value="PROKAR_LIPOPROTEIN"/>
    <property type="match status" value="1"/>
</dbReference>
<dbReference type="SUPFAM" id="SSF53850">
    <property type="entry name" value="Periplasmic binding protein-like II"/>
    <property type="match status" value="1"/>
</dbReference>
<dbReference type="PANTHER" id="PTHR43649">
    <property type="entry name" value="ARABINOSE-BINDING PROTEIN-RELATED"/>
    <property type="match status" value="1"/>
</dbReference>
<accession>A0A414J0Q5</accession>
<evidence type="ECO:0000313" key="2">
    <source>
        <dbReference type="EMBL" id="RHE37048.1"/>
    </source>
</evidence>
<dbReference type="Pfam" id="PF13416">
    <property type="entry name" value="SBP_bac_8"/>
    <property type="match status" value="1"/>
</dbReference>
<feature type="signal peptide" evidence="1">
    <location>
        <begin position="1"/>
        <end position="25"/>
    </location>
</feature>
<organism evidence="2 3">
    <name type="scientific">Blautia obeum</name>
    <dbReference type="NCBI Taxonomy" id="40520"/>
    <lineage>
        <taxon>Bacteria</taxon>
        <taxon>Bacillati</taxon>
        <taxon>Bacillota</taxon>
        <taxon>Clostridia</taxon>
        <taxon>Lachnospirales</taxon>
        <taxon>Lachnospiraceae</taxon>
        <taxon>Blautia</taxon>
    </lineage>
</organism>
<proteinExistence type="predicted"/>
<reference evidence="2 3" key="1">
    <citation type="submission" date="2018-08" db="EMBL/GenBank/DDBJ databases">
        <title>A genome reference for cultivated species of the human gut microbiota.</title>
        <authorList>
            <person name="Zou Y."/>
            <person name="Xue W."/>
            <person name="Luo G."/>
        </authorList>
    </citation>
    <scope>NUCLEOTIDE SEQUENCE [LARGE SCALE GENOMIC DNA]</scope>
    <source>
        <strain evidence="2 3">AM28-23</strain>
    </source>
</reference>
<comment type="caution">
    <text evidence="2">The sequence shown here is derived from an EMBL/GenBank/DDBJ whole genome shotgun (WGS) entry which is preliminary data.</text>
</comment>
<evidence type="ECO:0000313" key="3">
    <source>
        <dbReference type="Proteomes" id="UP000283745"/>
    </source>
</evidence>
<name>A0A414J0Q5_9FIRM</name>
<dbReference type="Proteomes" id="UP000283745">
    <property type="component" value="Unassembled WGS sequence"/>
</dbReference>